<dbReference type="GO" id="GO:0004784">
    <property type="term" value="F:superoxide dismutase activity"/>
    <property type="evidence" value="ECO:0007669"/>
    <property type="project" value="InterPro"/>
</dbReference>
<name>A0A2A5WJ97_9GAMM</name>
<dbReference type="InterPro" id="IPR036502">
    <property type="entry name" value="NiSOD_sf"/>
</dbReference>
<dbReference type="Gene3D" id="1.20.120.400">
    <property type="entry name" value="Nickel-containing superoxide dismutase"/>
    <property type="match status" value="1"/>
</dbReference>
<dbReference type="SUPFAM" id="SSF109770">
    <property type="entry name" value="Nickel-containing superoxide dismutase, NiSOD"/>
    <property type="match status" value="1"/>
</dbReference>
<organism evidence="1 2">
    <name type="scientific">OM182 bacterium MED-G24</name>
    <dbReference type="NCBI Taxonomy" id="1986255"/>
    <lineage>
        <taxon>Bacteria</taxon>
        <taxon>Pseudomonadati</taxon>
        <taxon>Pseudomonadota</taxon>
        <taxon>Gammaproteobacteria</taxon>
        <taxon>OMG group</taxon>
        <taxon>OM182 clade</taxon>
    </lineage>
</organism>
<comment type="caution">
    <text evidence="1">The sequence shown here is derived from an EMBL/GenBank/DDBJ whole genome shotgun (WGS) entry which is preliminary data.</text>
</comment>
<evidence type="ECO:0000313" key="2">
    <source>
        <dbReference type="Proteomes" id="UP000219327"/>
    </source>
</evidence>
<accession>A0A2A5WJ97</accession>
<proteinExistence type="predicted"/>
<dbReference type="Pfam" id="PF09055">
    <property type="entry name" value="Sod_Ni"/>
    <property type="match status" value="1"/>
</dbReference>
<reference evidence="1 2" key="1">
    <citation type="submission" date="2017-08" db="EMBL/GenBank/DDBJ databases">
        <title>Fine stratification of microbial communities through a metagenomic profile of the photic zone.</title>
        <authorList>
            <person name="Haro-Moreno J.M."/>
            <person name="Lopez-Perez M."/>
            <person name="De La Torre J."/>
            <person name="Picazo A."/>
            <person name="Camacho A."/>
            <person name="Rodriguez-Valera F."/>
        </authorList>
    </citation>
    <scope>NUCLEOTIDE SEQUENCE [LARGE SCALE GENOMIC DNA]</scope>
    <source>
        <strain evidence="1">MED-G24</strain>
    </source>
</reference>
<dbReference type="NCBIfam" id="TIGR02753">
    <property type="entry name" value="sodN"/>
    <property type="match status" value="1"/>
</dbReference>
<sequence>MGSSVTARLLLLIDELGAPKSPDDFAKLSRLTQEKEKHAGIVKDETVVIWGDYFKEKQIEMFPEIHDLVHSIMVKASACKQELLLSNGSELMALVNKFGEAFWASKGVDTKTVNAPYPPNLPMVVPILD</sequence>
<gene>
    <name evidence="1" type="primary">sodN</name>
    <name evidence="1" type="ORF">CNE99_09755</name>
</gene>
<dbReference type="EMBL" id="NTKD01000069">
    <property type="protein sequence ID" value="PDH36373.1"/>
    <property type="molecule type" value="Genomic_DNA"/>
</dbReference>
<dbReference type="GO" id="GO:0016151">
    <property type="term" value="F:nickel cation binding"/>
    <property type="evidence" value="ECO:0007669"/>
    <property type="project" value="InterPro"/>
</dbReference>
<dbReference type="InterPro" id="IPR014123">
    <property type="entry name" value="Superoxide_dismutase_Ni-type"/>
</dbReference>
<dbReference type="Proteomes" id="UP000219327">
    <property type="component" value="Unassembled WGS sequence"/>
</dbReference>
<evidence type="ECO:0000313" key="1">
    <source>
        <dbReference type="EMBL" id="PDH36373.1"/>
    </source>
</evidence>
<dbReference type="AlphaFoldDB" id="A0A2A5WJ97"/>
<protein>
    <submittedName>
        <fullName evidence="1">Superoxide dismutase, Ni</fullName>
    </submittedName>
</protein>